<organism evidence="2 3">
    <name type="scientific">Lysinibacillus louembei</name>
    <dbReference type="NCBI Taxonomy" id="1470088"/>
    <lineage>
        <taxon>Bacteria</taxon>
        <taxon>Bacillati</taxon>
        <taxon>Bacillota</taxon>
        <taxon>Bacilli</taxon>
        <taxon>Bacillales</taxon>
        <taxon>Bacillaceae</taxon>
        <taxon>Lysinibacillus</taxon>
    </lineage>
</organism>
<sequence length="274" mass="32742">MYIKHNCWKWQTAAGAFFVKKYDDIVIEKKVKNIHQKLANIHFPYHIPIANNNDGLVIQKWHEGRSARFQEKEERLAAVNCLQALHDTSTSINWQLEPLPRQHLPRKWRARFERFLMHEQALTQYLKNDYETIIQMAYKGLRNMQPVPMQLGEATLLHGDVVHHNFLKTEHGMLLIDFDLAVLGSPIDEMILWMHRALPNVDYDVALLLKEHPYTEICKTQLSYIYYPNELLREWLYILQLDKEEREPFLDYLIPFTKKALRHWPKLIAQIEQY</sequence>
<protein>
    <submittedName>
        <fullName evidence="2">Phosphotransferase</fullName>
    </submittedName>
</protein>
<feature type="domain" description="Aminoglycoside phosphotransferase" evidence="1">
    <location>
        <begin position="56"/>
        <end position="187"/>
    </location>
</feature>
<dbReference type="InterPro" id="IPR052077">
    <property type="entry name" value="CcrZ_PhaseVar_Mediator"/>
</dbReference>
<dbReference type="EMBL" id="CP137624">
    <property type="protein sequence ID" value="WPK10822.1"/>
    <property type="molecule type" value="Genomic_DNA"/>
</dbReference>
<proteinExistence type="predicted"/>
<dbReference type="InterPro" id="IPR002575">
    <property type="entry name" value="Aminoglycoside_PTrfase"/>
</dbReference>
<dbReference type="PANTHER" id="PTHR40086">
    <property type="entry name" value="PHOSPHOTRANSFERASE YTMP-RELATED"/>
    <property type="match status" value="1"/>
</dbReference>
<accession>A0ABZ0RU77</accession>
<dbReference type="Proteomes" id="UP001322664">
    <property type="component" value="Chromosome"/>
</dbReference>
<dbReference type="InterPro" id="IPR011009">
    <property type="entry name" value="Kinase-like_dom_sf"/>
</dbReference>
<dbReference type="SUPFAM" id="SSF56112">
    <property type="entry name" value="Protein kinase-like (PK-like)"/>
    <property type="match status" value="1"/>
</dbReference>
<evidence type="ECO:0000259" key="1">
    <source>
        <dbReference type="Pfam" id="PF01636"/>
    </source>
</evidence>
<evidence type="ECO:0000313" key="2">
    <source>
        <dbReference type="EMBL" id="WPK10822.1"/>
    </source>
</evidence>
<dbReference type="Pfam" id="PF01636">
    <property type="entry name" value="APH"/>
    <property type="match status" value="1"/>
</dbReference>
<evidence type="ECO:0000313" key="3">
    <source>
        <dbReference type="Proteomes" id="UP001322664"/>
    </source>
</evidence>
<dbReference type="Gene3D" id="3.90.1200.10">
    <property type="match status" value="1"/>
</dbReference>
<keyword evidence="3" id="KW-1185">Reference proteome</keyword>
<gene>
    <name evidence="2" type="ORF">R6U77_13120</name>
</gene>
<dbReference type="RefSeq" id="WP_293920749.1">
    <property type="nucleotide sequence ID" value="NZ_CP137624.1"/>
</dbReference>
<reference evidence="2 3" key="1">
    <citation type="submission" date="2023-09" db="EMBL/GenBank/DDBJ databases">
        <authorList>
            <person name="Page C.A."/>
            <person name="Perez-Diaz I.M."/>
        </authorList>
    </citation>
    <scope>NUCLEOTIDE SEQUENCE [LARGE SCALE GENOMIC DNA]</scope>
    <source>
        <strain evidence="2 3">Ll15</strain>
    </source>
</reference>
<dbReference type="PANTHER" id="PTHR40086:SF1">
    <property type="entry name" value="CELL CYCLE REGULATOR CCRZ"/>
    <property type="match status" value="1"/>
</dbReference>
<name>A0ABZ0RU77_9BACI</name>